<keyword evidence="9" id="KW-0418">Kinase</keyword>
<evidence type="ECO:0000256" key="8">
    <source>
        <dbReference type="ARBA" id="ARBA00022741"/>
    </source>
</evidence>
<keyword evidence="13 15" id="KW-0472">Membrane</keyword>
<evidence type="ECO:0000256" key="9">
    <source>
        <dbReference type="ARBA" id="ARBA00022777"/>
    </source>
</evidence>
<dbReference type="Pfam" id="PF00512">
    <property type="entry name" value="HisKA"/>
    <property type="match status" value="1"/>
</dbReference>
<dbReference type="InterPro" id="IPR003594">
    <property type="entry name" value="HATPase_dom"/>
</dbReference>
<evidence type="ECO:0000256" key="1">
    <source>
        <dbReference type="ARBA" id="ARBA00000085"/>
    </source>
</evidence>
<evidence type="ECO:0000259" key="16">
    <source>
        <dbReference type="PROSITE" id="PS50109"/>
    </source>
</evidence>
<evidence type="ECO:0000313" key="18">
    <source>
        <dbReference type="EMBL" id="MPW25597.1"/>
    </source>
</evidence>
<sequence>MKEKNMILGLGTVRKKVFLLSKLVGGIIILFYMFTQELPVNQNSAFWIWLTLLIIVVTGVDVLLGHFISKPLNSINNTADKMAQLDFSAHCEIKTNDEFGELAHSLNVMFANLQEALKKLEIANTQLKEDVAQERLLLVQRKELVDSLSHEMKTPLGIIRAYTEGLKDETDEEKKQQYMDVILSATERMNGMIVSLLDLSALEAGAIKLSEERFDFIEIVETVAGRLLIDAPSVDYHFSYELPEENFFIRADKYRIEQVLDNLIENAKKHVSDEGEIRLAVTHGKNMLRFSIYNQGKLIPEKDLPKIWMKFYRGAIPQSDSRSGSGLGLAIVAQILSMYKADYGVQNLPKGVEFYFKFPTIT</sequence>
<dbReference type="SUPFAM" id="SSF47384">
    <property type="entry name" value="Homodimeric domain of signal transducing histidine kinase"/>
    <property type="match status" value="1"/>
</dbReference>
<evidence type="ECO:0000256" key="10">
    <source>
        <dbReference type="ARBA" id="ARBA00022840"/>
    </source>
</evidence>
<dbReference type="GO" id="GO:0000155">
    <property type="term" value="F:phosphorelay sensor kinase activity"/>
    <property type="evidence" value="ECO:0007669"/>
    <property type="project" value="InterPro"/>
</dbReference>
<dbReference type="CDD" id="cd06225">
    <property type="entry name" value="HAMP"/>
    <property type="match status" value="1"/>
</dbReference>
<keyword evidence="7 15" id="KW-0812">Transmembrane</keyword>
<dbReference type="InterPro" id="IPR036890">
    <property type="entry name" value="HATPase_C_sf"/>
</dbReference>
<dbReference type="SMART" id="SM00387">
    <property type="entry name" value="HATPase_c"/>
    <property type="match status" value="1"/>
</dbReference>
<dbReference type="InterPro" id="IPR036097">
    <property type="entry name" value="HisK_dim/P_sf"/>
</dbReference>
<dbReference type="SMART" id="SM00304">
    <property type="entry name" value="HAMP"/>
    <property type="match status" value="1"/>
</dbReference>
<dbReference type="AlphaFoldDB" id="A0A6A7K8T3"/>
<dbReference type="GO" id="GO:0005524">
    <property type="term" value="F:ATP binding"/>
    <property type="evidence" value="ECO:0007669"/>
    <property type="project" value="UniProtKB-KW"/>
</dbReference>
<dbReference type="SMART" id="SM00388">
    <property type="entry name" value="HisKA"/>
    <property type="match status" value="1"/>
</dbReference>
<name>A0A6A7K8T3_9FIRM</name>
<comment type="subcellular location">
    <subcellularLocation>
        <location evidence="2">Cell membrane</location>
        <topology evidence="2">Multi-pass membrane protein</topology>
    </subcellularLocation>
</comment>
<dbReference type="InterPro" id="IPR050398">
    <property type="entry name" value="HssS/ArlS-like"/>
</dbReference>
<protein>
    <recommendedName>
        <fullName evidence="3">histidine kinase</fullName>
        <ecNumber evidence="3">2.7.13.3</ecNumber>
    </recommendedName>
</protein>
<keyword evidence="12" id="KW-0902">Two-component regulatory system</keyword>
<evidence type="ECO:0000256" key="11">
    <source>
        <dbReference type="ARBA" id="ARBA00022989"/>
    </source>
</evidence>
<comment type="caution">
    <text evidence="18">The sequence shown here is derived from an EMBL/GenBank/DDBJ whole genome shotgun (WGS) entry which is preliminary data.</text>
</comment>
<comment type="catalytic activity">
    <reaction evidence="1">
        <text>ATP + protein L-histidine = ADP + protein N-phospho-L-histidine.</text>
        <dbReference type="EC" id="2.7.13.3"/>
    </reaction>
</comment>
<dbReference type="Gene3D" id="3.30.565.10">
    <property type="entry name" value="Histidine kinase-like ATPase, C-terminal domain"/>
    <property type="match status" value="1"/>
</dbReference>
<dbReference type="Pfam" id="PF02518">
    <property type="entry name" value="HATPase_c"/>
    <property type="match status" value="1"/>
</dbReference>
<dbReference type="PROSITE" id="PS50109">
    <property type="entry name" value="HIS_KIN"/>
    <property type="match status" value="1"/>
</dbReference>
<dbReference type="CDD" id="cd00082">
    <property type="entry name" value="HisKA"/>
    <property type="match status" value="1"/>
</dbReference>
<dbReference type="PROSITE" id="PS50885">
    <property type="entry name" value="HAMP"/>
    <property type="match status" value="1"/>
</dbReference>
<keyword evidence="5" id="KW-0597">Phosphoprotein</keyword>
<dbReference type="GO" id="GO:0005886">
    <property type="term" value="C:plasma membrane"/>
    <property type="evidence" value="ECO:0007669"/>
    <property type="project" value="UniProtKB-SubCell"/>
</dbReference>
<dbReference type="SUPFAM" id="SSF158472">
    <property type="entry name" value="HAMP domain-like"/>
    <property type="match status" value="1"/>
</dbReference>
<evidence type="ECO:0000256" key="14">
    <source>
        <dbReference type="SAM" id="Coils"/>
    </source>
</evidence>
<keyword evidence="4" id="KW-1003">Cell membrane</keyword>
<gene>
    <name evidence="18" type="ORF">GC105_07320</name>
</gene>
<dbReference type="RefSeq" id="WP_152803218.1">
    <property type="nucleotide sequence ID" value="NZ_WHNX01000009.1"/>
</dbReference>
<dbReference type="Proteomes" id="UP000440004">
    <property type="component" value="Unassembled WGS sequence"/>
</dbReference>
<evidence type="ECO:0000256" key="6">
    <source>
        <dbReference type="ARBA" id="ARBA00022679"/>
    </source>
</evidence>
<keyword evidence="6" id="KW-0808">Transferase</keyword>
<evidence type="ECO:0000256" key="13">
    <source>
        <dbReference type="ARBA" id="ARBA00023136"/>
    </source>
</evidence>
<evidence type="ECO:0000256" key="15">
    <source>
        <dbReference type="SAM" id="Phobius"/>
    </source>
</evidence>
<feature type="coiled-coil region" evidence="14">
    <location>
        <begin position="103"/>
        <end position="137"/>
    </location>
</feature>
<keyword evidence="11 15" id="KW-1133">Transmembrane helix</keyword>
<dbReference type="InterPro" id="IPR003660">
    <property type="entry name" value="HAMP_dom"/>
</dbReference>
<evidence type="ECO:0000256" key="4">
    <source>
        <dbReference type="ARBA" id="ARBA00022475"/>
    </source>
</evidence>
<dbReference type="Gene3D" id="1.10.287.130">
    <property type="match status" value="1"/>
</dbReference>
<reference evidence="18 19" key="1">
    <citation type="submission" date="2019-10" db="EMBL/GenBank/DDBJ databases">
        <title>Alkalibaculum tamaniensis sp.nov., a new alkaliphilic acetogen, isolated on methoxylated aromatics from a mud volcano.</title>
        <authorList>
            <person name="Khomyakova M.A."/>
            <person name="Merkel A.Y."/>
            <person name="Bonch-Osmolovskaya E.A."/>
            <person name="Slobodkin A.I."/>
        </authorList>
    </citation>
    <scope>NUCLEOTIDE SEQUENCE [LARGE SCALE GENOMIC DNA]</scope>
    <source>
        <strain evidence="18 19">M08DMB</strain>
    </source>
</reference>
<dbReference type="EC" id="2.7.13.3" evidence="3"/>
<feature type="transmembrane region" description="Helical" evidence="15">
    <location>
        <begin position="16"/>
        <end position="34"/>
    </location>
</feature>
<evidence type="ECO:0000259" key="17">
    <source>
        <dbReference type="PROSITE" id="PS50885"/>
    </source>
</evidence>
<dbReference type="Pfam" id="PF00672">
    <property type="entry name" value="HAMP"/>
    <property type="match status" value="1"/>
</dbReference>
<keyword evidence="19" id="KW-1185">Reference proteome</keyword>
<evidence type="ECO:0000256" key="5">
    <source>
        <dbReference type="ARBA" id="ARBA00022553"/>
    </source>
</evidence>
<evidence type="ECO:0000256" key="7">
    <source>
        <dbReference type="ARBA" id="ARBA00022692"/>
    </source>
</evidence>
<keyword evidence="10" id="KW-0067">ATP-binding</keyword>
<dbReference type="EMBL" id="WHNX01000009">
    <property type="protein sequence ID" value="MPW25597.1"/>
    <property type="molecule type" value="Genomic_DNA"/>
</dbReference>
<keyword evidence="14" id="KW-0175">Coiled coil</keyword>
<dbReference type="SUPFAM" id="SSF55874">
    <property type="entry name" value="ATPase domain of HSP90 chaperone/DNA topoisomerase II/histidine kinase"/>
    <property type="match status" value="1"/>
</dbReference>
<evidence type="ECO:0000313" key="19">
    <source>
        <dbReference type="Proteomes" id="UP000440004"/>
    </source>
</evidence>
<dbReference type="Gene3D" id="6.10.340.10">
    <property type="match status" value="1"/>
</dbReference>
<evidence type="ECO:0000256" key="12">
    <source>
        <dbReference type="ARBA" id="ARBA00023012"/>
    </source>
</evidence>
<feature type="domain" description="HAMP" evidence="17">
    <location>
        <begin position="66"/>
        <end position="118"/>
    </location>
</feature>
<dbReference type="PANTHER" id="PTHR45528">
    <property type="entry name" value="SENSOR HISTIDINE KINASE CPXA"/>
    <property type="match status" value="1"/>
</dbReference>
<organism evidence="18 19">
    <name type="scientific">Alkalibaculum sporogenes</name>
    <dbReference type="NCBI Taxonomy" id="2655001"/>
    <lineage>
        <taxon>Bacteria</taxon>
        <taxon>Bacillati</taxon>
        <taxon>Bacillota</taxon>
        <taxon>Clostridia</taxon>
        <taxon>Eubacteriales</taxon>
        <taxon>Eubacteriaceae</taxon>
        <taxon>Alkalibaculum</taxon>
    </lineage>
</organism>
<dbReference type="InterPro" id="IPR003661">
    <property type="entry name" value="HisK_dim/P_dom"/>
</dbReference>
<feature type="domain" description="Histidine kinase" evidence="16">
    <location>
        <begin position="147"/>
        <end position="362"/>
    </location>
</feature>
<dbReference type="PANTHER" id="PTHR45528:SF1">
    <property type="entry name" value="SENSOR HISTIDINE KINASE CPXA"/>
    <property type="match status" value="1"/>
</dbReference>
<evidence type="ECO:0000256" key="3">
    <source>
        <dbReference type="ARBA" id="ARBA00012438"/>
    </source>
</evidence>
<dbReference type="FunFam" id="1.10.287.130:FF:000001">
    <property type="entry name" value="Two-component sensor histidine kinase"/>
    <property type="match status" value="1"/>
</dbReference>
<feature type="transmembrane region" description="Helical" evidence="15">
    <location>
        <begin position="46"/>
        <end position="68"/>
    </location>
</feature>
<proteinExistence type="predicted"/>
<keyword evidence="8" id="KW-0547">Nucleotide-binding</keyword>
<evidence type="ECO:0000256" key="2">
    <source>
        <dbReference type="ARBA" id="ARBA00004651"/>
    </source>
</evidence>
<accession>A0A6A7K8T3</accession>
<dbReference type="InterPro" id="IPR005467">
    <property type="entry name" value="His_kinase_dom"/>
</dbReference>